<keyword evidence="1" id="KW-0378">Hydrolase</keyword>
<proteinExistence type="predicted"/>
<dbReference type="RefSeq" id="WP_338891360.1">
    <property type="nucleotide sequence ID" value="NZ_CP147846.1"/>
</dbReference>
<dbReference type="InterPro" id="IPR050155">
    <property type="entry name" value="HAD-like_hydrolase_sf"/>
</dbReference>
<dbReference type="Proteomes" id="UP001432000">
    <property type="component" value="Chromosome"/>
</dbReference>
<dbReference type="Pfam" id="PF00702">
    <property type="entry name" value="Hydrolase"/>
    <property type="match status" value="1"/>
</dbReference>
<evidence type="ECO:0000313" key="1">
    <source>
        <dbReference type="EMBL" id="WXG70152.1"/>
    </source>
</evidence>
<protein>
    <submittedName>
        <fullName evidence="1">HAD family hydrolase</fullName>
    </submittedName>
</protein>
<dbReference type="GO" id="GO:0016787">
    <property type="term" value="F:hydrolase activity"/>
    <property type="evidence" value="ECO:0007669"/>
    <property type="project" value="UniProtKB-KW"/>
</dbReference>
<dbReference type="SUPFAM" id="SSF56784">
    <property type="entry name" value="HAD-like"/>
    <property type="match status" value="1"/>
</dbReference>
<dbReference type="InterPro" id="IPR023214">
    <property type="entry name" value="HAD_sf"/>
</dbReference>
<dbReference type="PANTHER" id="PTHR43434">
    <property type="entry name" value="PHOSPHOGLYCOLATE PHOSPHATASE"/>
    <property type="match status" value="1"/>
</dbReference>
<dbReference type="Gene3D" id="3.40.50.1000">
    <property type="entry name" value="HAD superfamily/HAD-like"/>
    <property type="match status" value="1"/>
</dbReference>
<evidence type="ECO:0000313" key="2">
    <source>
        <dbReference type="Proteomes" id="UP001432000"/>
    </source>
</evidence>
<gene>
    <name evidence="1" type="ORF">WDS16_06430</name>
</gene>
<name>A0ABZ2PMR6_9NOCA</name>
<dbReference type="PANTHER" id="PTHR43434:SF1">
    <property type="entry name" value="PHOSPHOGLYCOLATE PHOSPHATASE"/>
    <property type="match status" value="1"/>
</dbReference>
<keyword evidence="2" id="KW-1185">Reference proteome</keyword>
<dbReference type="EMBL" id="CP147846">
    <property type="protein sequence ID" value="WXG70152.1"/>
    <property type="molecule type" value="Genomic_DNA"/>
</dbReference>
<sequence length="242" mass="25975">MIVALDFDGVVCDALLECAAVTWYAGHLDHCIPALSDAVKALPPDYVERFRSVRSYSRTLADFMVANHTESPVRNRHEFDDVRAAIPTQALDAQAAIGEQIRTRWRSGDYTSWIAHHTLYPGVAEVIAGAPHDIVIVSAKDSASISAILTHHALSGAVSAIHGSCTDKNEVLSRLVEAEPVLFIDDSLANVMAAESLALSAVWAEWGYHTAEDVSLAQSAGTTSIALDDIGDITSSTYQSVT</sequence>
<organism evidence="1 2">
    <name type="scientific">Rhodococcus sovatensis</name>
    <dbReference type="NCBI Taxonomy" id="1805840"/>
    <lineage>
        <taxon>Bacteria</taxon>
        <taxon>Bacillati</taxon>
        <taxon>Actinomycetota</taxon>
        <taxon>Actinomycetes</taxon>
        <taxon>Mycobacteriales</taxon>
        <taxon>Nocardiaceae</taxon>
        <taxon>Rhodococcus</taxon>
    </lineage>
</organism>
<dbReference type="InterPro" id="IPR036412">
    <property type="entry name" value="HAD-like_sf"/>
</dbReference>
<reference evidence="1 2" key="1">
    <citation type="submission" date="2024-03" db="EMBL/GenBank/DDBJ databases">
        <title>Natural products discovery in diverse microorganisms through a two-stage MS feature dereplication strategy.</title>
        <authorList>
            <person name="Zhang R."/>
        </authorList>
    </citation>
    <scope>NUCLEOTIDE SEQUENCE [LARGE SCALE GENOMIC DNA]</scope>
    <source>
        <strain evidence="1 2">18930</strain>
    </source>
</reference>
<accession>A0ABZ2PMR6</accession>